<organism evidence="1 2">
    <name type="scientific">Clostridium perfringens (strain ATCC 13124 / DSM 756 / JCM 1290 / NCIMB 6125 / NCTC 8237 / Type A)</name>
    <dbReference type="NCBI Taxonomy" id="195103"/>
    <lineage>
        <taxon>Bacteria</taxon>
        <taxon>Bacillati</taxon>
        <taxon>Bacillota</taxon>
        <taxon>Clostridia</taxon>
        <taxon>Eubacteriales</taxon>
        <taxon>Clostridiaceae</taxon>
        <taxon>Clostridium</taxon>
    </lineage>
</organism>
<dbReference type="KEGG" id="cpf:CPF_0463"/>
<proteinExistence type="predicted"/>
<evidence type="ECO:0000313" key="1">
    <source>
        <dbReference type="EMBL" id="ABG83022.1"/>
    </source>
</evidence>
<dbReference type="Proteomes" id="UP000001823">
    <property type="component" value="Chromosome"/>
</dbReference>
<dbReference type="PaxDb" id="195103-CPF_0463"/>
<dbReference type="HOGENOM" id="CLU_1861746_0_0_9"/>
<dbReference type="AlphaFoldDB" id="A0A0H2YRH8"/>
<evidence type="ECO:0000313" key="2">
    <source>
        <dbReference type="Proteomes" id="UP000001823"/>
    </source>
</evidence>
<name>A0A0H2YRH8_CLOP1</name>
<gene>
    <name evidence="1" type="ordered locus">CPF_0463</name>
</gene>
<protein>
    <submittedName>
        <fullName evidence="1">Uncharacterized protein</fullName>
    </submittedName>
</protein>
<sequence>MSLCKGTVKIGKKNLKRGTNKYFFKRYLKKNYEFTVSEFKDRNKFELLEPVNVEGLDFFVDVEFKGIRPKEIDLRSIDNLEKYQFERYEHWISNNLGISLENSKWKNKKFNWGNLNVKLSKTVKEDLGCITIKVVYN</sequence>
<dbReference type="RefSeq" id="WP_011590203.1">
    <property type="nucleotide sequence ID" value="NC_008261.1"/>
</dbReference>
<reference evidence="1 2" key="1">
    <citation type="journal article" date="2006" name="Genome Res.">
        <title>Skewed genomic variability in strains of the toxigenic bacterial pathogen, Clostridium perfringens.</title>
        <authorList>
            <person name="Myers G.S."/>
            <person name="Rasko D.A."/>
            <person name="Cheung J.K."/>
            <person name="Ravel J."/>
            <person name="Seshadri R."/>
            <person name="Deboy R.T."/>
            <person name="Ren Q."/>
            <person name="Varga J."/>
            <person name="Awad M.M."/>
            <person name="Brinkac L.M."/>
            <person name="Daugherty S.C."/>
            <person name="Haft D.H."/>
            <person name="Dodson R.J."/>
            <person name="Madupu R."/>
            <person name="Nelson W.C."/>
            <person name="Rosovitz M.J."/>
            <person name="Sullivan S.A."/>
            <person name="Khouri H."/>
            <person name="Dimitrov G.I."/>
            <person name="Watkins K.L."/>
            <person name="Mulligan S."/>
            <person name="Benton J."/>
            <person name="Radune D."/>
            <person name="Fisher D.J."/>
            <person name="Atkins H.S."/>
            <person name="Hiscox T."/>
            <person name="Jost B.H."/>
            <person name="Billington S.J."/>
            <person name="Songer J.G."/>
            <person name="McClane B.A."/>
            <person name="Titball R.W."/>
            <person name="Rood J.I."/>
            <person name="Melville S.B."/>
            <person name="Paulsen I.T."/>
        </authorList>
    </citation>
    <scope>NUCLEOTIDE SEQUENCE [LARGE SCALE GENOMIC DNA]</scope>
    <source>
        <strain evidence="2">ATCC 13124 / DSM 756 / JCM 1290 / NCIMB 6125 / NCTC 8237 / S 107 / Type A</strain>
    </source>
</reference>
<keyword evidence="2" id="KW-1185">Reference proteome</keyword>
<dbReference type="EMBL" id="CP000246">
    <property type="protein sequence ID" value="ABG83022.1"/>
    <property type="molecule type" value="Genomic_DNA"/>
</dbReference>
<accession>A0A0H2YRH8</accession>